<comment type="caution">
    <text evidence="1">The sequence shown here is derived from an EMBL/GenBank/DDBJ whole genome shotgun (WGS) entry which is preliminary data.</text>
</comment>
<dbReference type="Proteomes" id="UP000738349">
    <property type="component" value="Unassembled WGS sequence"/>
</dbReference>
<dbReference type="OrthoDB" id="2963168at2759"/>
<accession>A0A9P9JFF0</accession>
<organism evidence="1 2">
    <name type="scientific">Dactylonectria macrodidyma</name>
    <dbReference type="NCBI Taxonomy" id="307937"/>
    <lineage>
        <taxon>Eukaryota</taxon>
        <taxon>Fungi</taxon>
        <taxon>Dikarya</taxon>
        <taxon>Ascomycota</taxon>
        <taxon>Pezizomycotina</taxon>
        <taxon>Sordariomycetes</taxon>
        <taxon>Hypocreomycetidae</taxon>
        <taxon>Hypocreales</taxon>
        <taxon>Nectriaceae</taxon>
        <taxon>Dactylonectria</taxon>
    </lineage>
</organism>
<dbReference type="PANTHER" id="PTHR42749:SF8">
    <property type="entry name" value="HSP70 FAMILY PROTEIN (AFU_ORTHOLOGUE AFUA_3G13740)"/>
    <property type="match status" value="1"/>
</dbReference>
<gene>
    <name evidence="1" type="ORF">EDB81DRAFT_753939</name>
</gene>
<sequence length="366" mass="40344">MSSSRAPTDTLGRGDASYHQGLHTNHEAVPDHVSSEILDGTSDGAPPNRLIIAVDFSTTYSAVSYVAVPQGSSGDSIDPRSIRSIRNFPDSWNFTSNNQMLLDVPTEVMYPLDRHFRDQESLDAMNQDSENGDGDIYRDFFDYNFGINHDNRTWQGGDDDMNLFIVSESEAAAAHMLTAEGGLMLITAATHNPQGGGTVNANTYEISNEAPLRLSREVVPPGGGLHGSSYLNQSFQTHLQQLLADETYLEQGTETIKGIVEKIMIDQFGYWIKRSFDCYKAEGYKQFAVSGLRDNPRKGFRRGSISIQVNKIRDIFRERLEGIGSIMESQITAAIQRGSKDEIPQAPTFSRQTCTQAITIGATGRG</sequence>
<name>A0A9P9JFF0_9HYPO</name>
<evidence type="ECO:0000313" key="2">
    <source>
        <dbReference type="Proteomes" id="UP000738349"/>
    </source>
</evidence>
<keyword evidence="2" id="KW-1185">Reference proteome</keyword>
<dbReference type="CDD" id="cd10170">
    <property type="entry name" value="ASKHA_NBD_HSP70"/>
    <property type="match status" value="1"/>
</dbReference>
<reference evidence="1" key="1">
    <citation type="journal article" date="2021" name="Nat. Commun.">
        <title>Genetic determinants of endophytism in the Arabidopsis root mycobiome.</title>
        <authorList>
            <person name="Mesny F."/>
            <person name="Miyauchi S."/>
            <person name="Thiergart T."/>
            <person name="Pickel B."/>
            <person name="Atanasova L."/>
            <person name="Karlsson M."/>
            <person name="Huettel B."/>
            <person name="Barry K.W."/>
            <person name="Haridas S."/>
            <person name="Chen C."/>
            <person name="Bauer D."/>
            <person name="Andreopoulos W."/>
            <person name="Pangilinan J."/>
            <person name="LaButti K."/>
            <person name="Riley R."/>
            <person name="Lipzen A."/>
            <person name="Clum A."/>
            <person name="Drula E."/>
            <person name="Henrissat B."/>
            <person name="Kohler A."/>
            <person name="Grigoriev I.V."/>
            <person name="Martin F.M."/>
            <person name="Hacquard S."/>
        </authorList>
    </citation>
    <scope>NUCLEOTIDE SEQUENCE</scope>
    <source>
        <strain evidence="1">MPI-CAGE-AT-0147</strain>
    </source>
</reference>
<protein>
    <submittedName>
        <fullName evidence="1">Uncharacterized protein</fullName>
    </submittedName>
</protein>
<dbReference type="PANTHER" id="PTHR42749">
    <property type="entry name" value="CELL SHAPE-DETERMINING PROTEIN MREB"/>
    <property type="match status" value="1"/>
</dbReference>
<proteinExistence type="predicted"/>
<evidence type="ECO:0000313" key="1">
    <source>
        <dbReference type="EMBL" id="KAH7165156.1"/>
    </source>
</evidence>
<dbReference type="AlphaFoldDB" id="A0A9P9JFF0"/>
<dbReference type="EMBL" id="JAGMUV010000003">
    <property type="protein sequence ID" value="KAH7165156.1"/>
    <property type="molecule type" value="Genomic_DNA"/>
</dbReference>